<feature type="domain" description="Helix-hairpin-helix DNA-binding motif class 1" evidence="2">
    <location>
        <begin position="61"/>
        <end position="80"/>
    </location>
</feature>
<dbReference type="Pfam" id="PF12836">
    <property type="entry name" value="HHH_3"/>
    <property type="match status" value="1"/>
</dbReference>
<evidence type="ECO:0000313" key="4">
    <source>
        <dbReference type="EMBL" id="PAS91688.1"/>
    </source>
</evidence>
<evidence type="ECO:0000313" key="3">
    <source>
        <dbReference type="EMBL" id="KAF7598093.1"/>
    </source>
</evidence>
<dbReference type="PANTHER" id="PTHR21180">
    <property type="entry name" value="ENDONUCLEASE/EXONUCLEASE/PHOSPHATASE FAMILY DOMAIN-CONTAINING PROTEIN 1"/>
    <property type="match status" value="1"/>
</dbReference>
<dbReference type="GO" id="GO:0015627">
    <property type="term" value="C:type II protein secretion system complex"/>
    <property type="evidence" value="ECO:0007669"/>
    <property type="project" value="TreeGrafter"/>
</dbReference>
<dbReference type="Proteomes" id="UP000623509">
    <property type="component" value="Unassembled WGS sequence"/>
</dbReference>
<comment type="caution">
    <text evidence="4">The sequence shown here is derived from an EMBL/GenBank/DDBJ whole genome shotgun (WGS) entry which is preliminary data.</text>
</comment>
<dbReference type="GO" id="GO:0003677">
    <property type="term" value="F:DNA binding"/>
    <property type="evidence" value="ECO:0007669"/>
    <property type="project" value="InterPro"/>
</dbReference>
<dbReference type="InterPro" id="IPR010994">
    <property type="entry name" value="RuvA_2-like"/>
</dbReference>
<keyword evidence="6" id="KW-1185">Reference proteome</keyword>
<accession>A0A272ENK4</accession>
<dbReference type="PANTHER" id="PTHR21180:SF32">
    <property type="entry name" value="ENDONUCLEASE_EXONUCLEASE_PHOSPHATASE FAMILY DOMAIN-CONTAINING PROTEIN 1"/>
    <property type="match status" value="1"/>
</dbReference>
<feature type="signal peptide" evidence="1">
    <location>
        <begin position="1"/>
        <end position="21"/>
    </location>
</feature>
<protein>
    <submittedName>
        <fullName evidence="4">Competence protein ComE</fullName>
    </submittedName>
</protein>
<dbReference type="AlphaFoldDB" id="A0A272ENK4"/>
<reference evidence="3 6" key="1">
    <citation type="submission" date="2016-08" db="EMBL/GenBank/DDBJ databases">
        <title>Candidatus Dactylopiibacterium carminicum genome sequence.</title>
        <authorList>
            <person name="Ramirez-Puebla S.T."/>
            <person name="Ormeno-Orrillo E."/>
            <person name="Vera-Ponce De Leon A."/>
            <person name="Luis L."/>
            <person name="Sanchez-Flores A."/>
            <person name="Monica R."/>
            <person name="Martinez-Romero E."/>
        </authorList>
    </citation>
    <scope>NUCLEOTIDE SEQUENCE [LARGE SCALE GENOMIC DNA]</scope>
    <source>
        <strain evidence="3">END1</strain>
    </source>
</reference>
<keyword evidence="1" id="KW-0732">Signal</keyword>
<dbReference type="NCBIfam" id="TIGR00426">
    <property type="entry name" value="competence protein ComEA helix-hairpin-helix repeat region"/>
    <property type="match status" value="1"/>
</dbReference>
<name>A0A272ENK4_9RHOO</name>
<dbReference type="EMBL" id="NMRN01000066">
    <property type="protein sequence ID" value="PAS91688.1"/>
    <property type="molecule type" value="Genomic_DNA"/>
</dbReference>
<feature type="chain" id="PRO_5012718509" evidence="1">
    <location>
        <begin position="22"/>
        <end position="97"/>
    </location>
</feature>
<proteinExistence type="predicted"/>
<evidence type="ECO:0000313" key="6">
    <source>
        <dbReference type="Proteomes" id="UP000623509"/>
    </source>
</evidence>
<feature type="domain" description="Helix-hairpin-helix DNA-binding motif class 1" evidence="2">
    <location>
        <begin position="31"/>
        <end position="50"/>
    </location>
</feature>
<dbReference type="RefSeq" id="WP_095525693.1">
    <property type="nucleotide sequence ID" value="NZ_MDUX01000065.1"/>
</dbReference>
<reference evidence="4 5" key="2">
    <citation type="submission" date="2017-07" db="EMBL/GenBank/DDBJ databases">
        <title>Candidatus Dactylopiibacterium carminicum, a nitrogen-fixing symbiont of the cochineal insect Dactylopius coccus and Dactylopius opuntiae (Hemiptera: Coccoidea: Dactylopiidae).</title>
        <authorList>
            <person name="Vera A."/>
        </authorList>
    </citation>
    <scope>NUCLEOTIDE SEQUENCE [LARGE SCALE GENOMIC DNA]</scope>
    <source>
        <strain evidence="4 5">NFDCM</strain>
    </source>
</reference>
<dbReference type="SMART" id="SM00278">
    <property type="entry name" value="HhH1"/>
    <property type="match status" value="2"/>
</dbReference>
<evidence type="ECO:0000313" key="5">
    <source>
        <dbReference type="Proteomes" id="UP000216107"/>
    </source>
</evidence>
<dbReference type="SUPFAM" id="SSF47781">
    <property type="entry name" value="RuvA domain 2-like"/>
    <property type="match status" value="1"/>
</dbReference>
<evidence type="ECO:0000259" key="2">
    <source>
        <dbReference type="SMART" id="SM00278"/>
    </source>
</evidence>
<evidence type="ECO:0000256" key="1">
    <source>
        <dbReference type="SAM" id="SignalP"/>
    </source>
</evidence>
<dbReference type="GO" id="GO:0006281">
    <property type="term" value="P:DNA repair"/>
    <property type="evidence" value="ECO:0007669"/>
    <property type="project" value="InterPro"/>
</dbReference>
<dbReference type="InterPro" id="IPR003583">
    <property type="entry name" value="Hlx-hairpin-Hlx_DNA-bd_motif"/>
</dbReference>
<dbReference type="Proteomes" id="UP000216107">
    <property type="component" value="Unassembled WGS sequence"/>
</dbReference>
<dbReference type="GO" id="GO:0015628">
    <property type="term" value="P:protein secretion by the type II secretion system"/>
    <property type="evidence" value="ECO:0007669"/>
    <property type="project" value="TreeGrafter"/>
</dbReference>
<sequence length="97" mass="10438">MLKKLLLACITCFALNGLALAAVNINTATQEQLEALPDIGPAKARAILDYRKANGAFKRIDDLKNVKGIGDKTLDKLRPCIFKPRTGSGSPSGLWDV</sequence>
<dbReference type="OrthoDB" id="8687931at2"/>
<dbReference type="InterPro" id="IPR051675">
    <property type="entry name" value="Endo/Exo/Phosphatase_dom_1"/>
</dbReference>
<dbReference type="Gene3D" id="1.10.150.320">
    <property type="entry name" value="Photosystem II 12 kDa extrinsic protein"/>
    <property type="match status" value="1"/>
</dbReference>
<dbReference type="EMBL" id="MDUX01000065">
    <property type="protein sequence ID" value="KAF7598093.1"/>
    <property type="molecule type" value="Genomic_DNA"/>
</dbReference>
<dbReference type="InterPro" id="IPR004509">
    <property type="entry name" value="Competence_ComEA_HhH"/>
</dbReference>
<organism evidence="4 5">
    <name type="scientific">Candidatus Dactylopiibacterium carminicum</name>
    <dbReference type="NCBI Taxonomy" id="857335"/>
    <lineage>
        <taxon>Bacteria</taxon>
        <taxon>Pseudomonadati</taxon>
        <taxon>Pseudomonadota</taxon>
        <taxon>Betaproteobacteria</taxon>
        <taxon>Rhodocyclales</taxon>
        <taxon>Rhodocyclaceae</taxon>
        <taxon>Candidatus Dactylopiibacterium</taxon>
    </lineage>
</organism>
<gene>
    <name evidence="3" type="ORF">BGI27_15240</name>
    <name evidence="4" type="ORF">CGU29_15130</name>
</gene>